<dbReference type="SUPFAM" id="SSF56784">
    <property type="entry name" value="HAD-like"/>
    <property type="match status" value="1"/>
</dbReference>
<dbReference type="InterPro" id="IPR041492">
    <property type="entry name" value="HAD_2"/>
</dbReference>
<proteinExistence type="predicted"/>
<dbReference type="Pfam" id="PF13419">
    <property type="entry name" value="HAD_2"/>
    <property type="match status" value="1"/>
</dbReference>
<reference evidence="1" key="1">
    <citation type="journal article" date="2021" name="PeerJ">
        <title>Extensive microbial diversity within the chicken gut microbiome revealed by metagenomics and culture.</title>
        <authorList>
            <person name="Gilroy R."/>
            <person name="Ravi A."/>
            <person name="Getino M."/>
            <person name="Pursley I."/>
            <person name="Horton D.L."/>
            <person name="Alikhan N.F."/>
            <person name="Baker D."/>
            <person name="Gharbi K."/>
            <person name="Hall N."/>
            <person name="Watson M."/>
            <person name="Adriaenssens E.M."/>
            <person name="Foster-Nyarko E."/>
            <person name="Jarju S."/>
            <person name="Secka A."/>
            <person name="Antonio M."/>
            <person name="Oren A."/>
            <person name="Chaudhuri R.R."/>
            <person name="La Ragione R."/>
            <person name="Hildebrand F."/>
            <person name="Pallen M.J."/>
        </authorList>
    </citation>
    <scope>NUCLEOTIDE SEQUENCE</scope>
    <source>
        <strain evidence="1">5790</strain>
    </source>
</reference>
<dbReference type="InterPro" id="IPR023214">
    <property type="entry name" value="HAD_sf"/>
</dbReference>
<evidence type="ECO:0000313" key="1">
    <source>
        <dbReference type="EMBL" id="HIV86269.1"/>
    </source>
</evidence>
<evidence type="ECO:0000313" key="2">
    <source>
        <dbReference type="Proteomes" id="UP000824162"/>
    </source>
</evidence>
<dbReference type="AlphaFoldDB" id="A0A9D1TMK7"/>
<dbReference type="PANTHER" id="PTHR18901:SF38">
    <property type="entry name" value="PSEUDOURIDINE-5'-PHOSPHATASE"/>
    <property type="match status" value="1"/>
</dbReference>
<dbReference type="EMBL" id="DXIJ01000117">
    <property type="protein sequence ID" value="HIV86269.1"/>
    <property type="molecule type" value="Genomic_DNA"/>
</dbReference>
<gene>
    <name evidence="1" type="ORF">H9900_05610</name>
</gene>
<dbReference type="InterPro" id="IPR006439">
    <property type="entry name" value="HAD-SF_hydro_IA"/>
</dbReference>
<dbReference type="InterPro" id="IPR036412">
    <property type="entry name" value="HAD-like_sf"/>
</dbReference>
<protein>
    <submittedName>
        <fullName evidence="1">HAD family phosphatase</fullName>
    </submittedName>
</protein>
<dbReference type="SFLD" id="SFLDG01129">
    <property type="entry name" value="C1.5:_HAD__Beta-PGM__Phosphata"/>
    <property type="match status" value="1"/>
</dbReference>
<dbReference type="NCBIfam" id="TIGR01509">
    <property type="entry name" value="HAD-SF-IA-v3"/>
    <property type="match status" value="1"/>
</dbReference>
<sequence length="219" mass="24558">MDTLLDLNSKQNFIFDLDGTLIDSMWIWDNLLIDFLAQYGYETPNALLSEVAYMSLEQSARRVSELYRLPLSPKEILGAWTDMIYDSYASKITLKPGVFEYLNLLKRQGKKIALATANSAELTAACLKNNGILGCFDVFTYVDEVGAGKSSPKVYLECLRRMNADPADTVLFEDILEALNTAKSIPLDVVIVEDLSAENDKPALMKKADLYIRSFCELL</sequence>
<dbReference type="SFLD" id="SFLDS00003">
    <property type="entry name" value="Haloacid_Dehalogenase"/>
    <property type="match status" value="1"/>
</dbReference>
<dbReference type="Gene3D" id="3.40.50.1000">
    <property type="entry name" value="HAD superfamily/HAD-like"/>
    <property type="match status" value="1"/>
</dbReference>
<organism evidence="1 2">
    <name type="scientific">Candidatus Monoglobus merdigallinarum</name>
    <dbReference type="NCBI Taxonomy" id="2838698"/>
    <lineage>
        <taxon>Bacteria</taxon>
        <taxon>Bacillati</taxon>
        <taxon>Bacillota</taxon>
        <taxon>Clostridia</taxon>
        <taxon>Monoglobales</taxon>
        <taxon>Monoglobaceae</taxon>
        <taxon>Monoglobus</taxon>
    </lineage>
</organism>
<dbReference type="Gene3D" id="1.10.150.240">
    <property type="entry name" value="Putative phosphatase, domain 2"/>
    <property type="match status" value="1"/>
</dbReference>
<dbReference type="PANTHER" id="PTHR18901">
    <property type="entry name" value="2-DEOXYGLUCOSE-6-PHOSPHATE PHOSPHATASE 2"/>
    <property type="match status" value="1"/>
</dbReference>
<comment type="caution">
    <text evidence="1">The sequence shown here is derived from an EMBL/GenBank/DDBJ whole genome shotgun (WGS) entry which is preliminary data.</text>
</comment>
<dbReference type="Proteomes" id="UP000824162">
    <property type="component" value="Unassembled WGS sequence"/>
</dbReference>
<name>A0A9D1TMK7_9FIRM</name>
<dbReference type="InterPro" id="IPR023198">
    <property type="entry name" value="PGP-like_dom2"/>
</dbReference>
<dbReference type="GO" id="GO:0016791">
    <property type="term" value="F:phosphatase activity"/>
    <property type="evidence" value="ECO:0007669"/>
    <property type="project" value="TreeGrafter"/>
</dbReference>
<dbReference type="PRINTS" id="PR00413">
    <property type="entry name" value="HADHALOGNASE"/>
</dbReference>
<reference evidence="1" key="2">
    <citation type="submission" date="2021-04" db="EMBL/GenBank/DDBJ databases">
        <authorList>
            <person name="Gilroy R."/>
        </authorList>
    </citation>
    <scope>NUCLEOTIDE SEQUENCE</scope>
    <source>
        <strain evidence="1">5790</strain>
    </source>
</reference>
<dbReference type="CDD" id="cd07505">
    <property type="entry name" value="HAD_BPGM-like"/>
    <property type="match status" value="1"/>
</dbReference>
<accession>A0A9D1TMK7</accession>